<dbReference type="CDD" id="cd22268">
    <property type="entry name" value="DPBB_RlpA-like"/>
    <property type="match status" value="1"/>
</dbReference>
<dbReference type="EMBL" id="JBHRTN010000007">
    <property type="protein sequence ID" value="MFC3124836.1"/>
    <property type="molecule type" value="Genomic_DNA"/>
</dbReference>
<evidence type="ECO:0000259" key="5">
    <source>
        <dbReference type="Pfam" id="PF05036"/>
    </source>
</evidence>
<dbReference type="PROSITE" id="PS51257">
    <property type="entry name" value="PROKAR_LIPOPROTEIN"/>
    <property type="match status" value="1"/>
</dbReference>
<evidence type="ECO:0000259" key="4">
    <source>
        <dbReference type="Pfam" id="PF03330"/>
    </source>
</evidence>
<dbReference type="Pfam" id="PF03330">
    <property type="entry name" value="DPBB_1"/>
    <property type="match status" value="1"/>
</dbReference>
<keyword evidence="1" id="KW-0449">Lipoprotein</keyword>
<evidence type="ECO:0000256" key="3">
    <source>
        <dbReference type="SAM" id="SignalP"/>
    </source>
</evidence>
<dbReference type="Gene3D" id="2.40.40.10">
    <property type="entry name" value="RlpA-like domain"/>
    <property type="match status" value="1"/>
</dbReference>
<dbReference type="Pfam" id="PF05036">
    <property type="entry name" value="SPOR"/>
    <property type="match status" value="1"/>
</dbReference>
<evidence type="ECO:0000313" key="7">
    <source>
        <dbReference type="Proteomes" id="UP001595593"/>
    </source>
</evidence>
<comment type="function">
    <text evidence="1">Lytic transglycosylase with a strong preference for naked glycan strands that lack stem peptides.</text>
</comment>
<feature type="domain" description="SPOR" evidence="5">
    <location>
        <begin position="233"/>
        <end position="287"/>
    </location>
</feature>
<dbReference type="HAMAP" id="MF_02071">
    <property type="entry name" value="RlpA"/>
    <property type="match status" value="1"/>
</dbReference>
<keyword evidence="1" id="KW-0472">Membrane</keyword>
<dbReference type="PANTHER" id="PTHR34183:SF8">
    <property type="entry name" value="ENDOLYTIC PEPTIDOGLYCAN TRANSGLYCOSYLASE RLPA-RELATED"/>
    <property type="match status" value="1"/>
</dbReference>
<feature type="region of interest" description="Disordered" evidence="2">
    <location>
        <begin position="181"/>
        <end position="213"/>
    </location>
</feature>
<comment type="caution">
    <text evidence="6">The sequence shown here is derived from an EMBL/GenBank/DDBJ whole genome shotgun (WGS) entry which is preliminary data.</text>
</comment>
<dbReference type="EC" id="4.2.2.-" evidence="1"/>
<dbReference type="InterPro" id="IPR036680">
    <property type="entry name" value="SPOR-like_sf"/>
</dbReference>
<feature type="signal peptide" evidence="3">
    <location>
        <begin position="1"/>
        <end position="22"/>
    </location>
</feature>
<comment type="subcellular location">
    <subcellularLocation>
        <location evidence="1">Cell membrane</location>
        <topology evidence="1">Lipid-anchor</topology>
    </subcellularLocation>
</comment>
<dbReference type="SUPFAM" id="SSF110997">
    <property type="entry name" value="Sporulation related repeat"/>
    <property type="match status" value="1"/>
</dbReference>
<proteinExistence type="inferred from homology"/>
<dbReference type="Gene3D" id="3.30.70.1070">
    <property type="entry name" value="Sporulation related repeat"/>
    <property type="match status" value="1"/>
</dbReference>
<keyword evidence="3" id="KW-0732">Signal</keyword>
<evidence type="ECO:0000256" key="2">
    <source>
        <dbReference type="SAM" id="MobiDB-lite"/>
    </source>
</evidence>
<evidence type="ECO:0000313" key="6">
    <source>
        <dbReference type="EMBL" id="MFC3124836.1"/>
    </source>
</evidence>
<dbReference type="RefSeq" id="WP_379595241.1">
    <property type="nucleotide sequence ID" value="NZ_JBHRTN010000007.1"/>
</dbReference>
<keyword evidence="1" id="KW-0456">Lyase</keyword>
<dbReference type="PANTHER" id="PTHR34183">
    <property type="entry name" value="ENDOLYTIC PEPTIDOGLYCAN TRANSGLYCOSYLASE RLPA"/>
    <property type="match status" value="1"/>
</dbReference>
<gene>
    <name evidence="1" type="primary">rlpA</name>
    <name evidence="6" type="ORF">ACFOD4_07175</name>
</gene>
<dbReference type="InterPro" id="IPR009009">
    <property type="entry name" value="RlpA-like_DPBB"/>
</dbReference>
<keyword evidence="1" id="KW-0961">Cell wall biogenesis/degradation</keyword>
<keyword evidence="1" id="KW-1003">Cell membrane</keyword>
<dbReference type="InterPro" id="IPR007730">
    <property type="entry name" value="SPOR-like_dom"/>
</dbReference>
<keyword evidence="7" id="KW-1185">Reference proteome</keyword>
<accession>A0ABV7G031</accession>
<reference evidence="7" key="1">
    <citation type="journal article" date="2019" name="Int. J. Syst. Evol. Microbiol.">
        <title>The Global Catalogue of Microorganisms (GCM) 10K type strain sequencing project: providing services to taxonomists for standard genome sequencing and annotation.</title>
        <authorList>
            <consortium name="The Broad Institute Genomics Platform"/>
            <consortium name="The Broad Institute Genome Sequencing Center for Infectious Disease"/>
            <person name="Wu L."/>
            <person name="Ma J."/>
        </authorList>
    </citation>
    <scope>NUCLEOTIDE SEQUENCE [LARGE SCALE GENOMIC DNA]</scope>
    <source>
        <strain evidence="7">KCTC 52094</strain>
    </source>
</reference>
<dbReference type="Proteomes" id="UP001595593">
    <property type="component" value="Unassembled WGS sequence"/>
</dbReference>
<organism evidence="6 7">
    <name type="scientific">Teichococcus globiformis</name>
    <dbReference type="NCBI Taxonomy" id="2307229"/>
    <lineage>
        <taxon>Bacteria</taxon>
        <taxon>Pseudomonadati</taxon>
        <taxon>Pseudomonadota</taxon>
        <taxon>Alphaproteobacteria</taxon>
        <taxon>Acetobacterales</taxon>
        <taxon>Roseomonadaceae</taxon>
        <taxon>Roseomonas</taxon>
    </lineage>
</organism>
<sequence>MTARRRKAGTALLALWSLGSCAAVPPQPVAAPEYVIGAPYQMGSAWSYPREDFGLTQTGLAAVTADRRAGRRTANGEIYDPRALMAAHRTLQLPAILYVTNLENGLRLRVRVNDRGPAQPGRLLEVSPRVAELLGMSPGGTSQVAIAIDEDESRILAASLPHREPNQLHIASAPRDVLQGEVLPDLPGTRTKPVQPRSGAPSQSFSTVTPAAAPPAELSPVAVRTAARPGRLLIETGHFNTRAEAQRQASRIGGRVEASGTGRRAEFRVRLGPFQTVSEADTTLETLLRSGVSDAKILVD</sequence>
<protein>
    <recommendedName>
        <fullName evidence="1">Endolytic peptidoglycan transglycosylase RlpA</fullName>
        <ecNumber evidence="1">4.2.2.-</ecNumber>
    </recommendedName>
</protein>
<evidence type="ECO:0000256" key="1">
    <source>
        <dbReference type="HAMAP-Rule" id="MF_02071"/>
    </source>
</evidence>
<comment type="similarity">
    <text evidence="1">Belongs to the RlpA family.</text>
</comment>
<feature type="chain" id="PRO_5047066883" description="Endolytic peptidoglycan transglycosylase RlpA" evidence="3">
    <location>
        <begin position="23"/>
        <end position="300"/>
    </location>
</feature>
<dbReference type="InterPro" id="IPR034718">
    <property type="entry name" value="RlpA"/>
</dbReference>
<dbReference type="InterPro" id="IPR036908">
    <property type="entry name" value="RlpA-like_sf"/>
</dbReference>
<name>A0ABV7G031_9PROT</name>
<keyword evidence="1" id="KW-0564">Palmitate</keyword>
<feature type="compositionally biased region" description="Polar residues" evidence="2">
    <location>
        <begin position="200"/>
        <end position="209"/>
    </location>
</feature>
<feature type="domain" description="RlpA-like protein double-psi beta-barrel" evidence="4">
    <location>
        <begin position="72"/>
        <end position="145"/>
    </location>
</feature>